<evidence type="ECO:0000313" key="2">
    <source>
        <dbReference type="EMBL" id="GAT02556.1"/>
    </source>
</evidence>
<reference evidence="2 3" key="1">
    <citation type="journal article" date="2016" name="Genome Announc.">
        <title>Draft Genome Sequences of Five Rapidly Growing Mycobacterium Species, M. thermoresistibile, M. fortuitum subsp. acetamidolyticum, M. canariasense, M. brisbanense, and M. novocastrense.</title>
        <authorList>
            <person name="Katahira K."/>
            <person name="Ogura Y."/>
            <person name="Gotoh Y."/>
            <person name="Hayashi T."/>
        </authorList>
    </citation>
    <scope>NUCLEOTIDE SEQUENCE [LARGE SCALE GENOMIC DNA]</scope>
    <source>
        <strain evidence="2 3">JCM6368</strain>
    </source>
</reference>
<dbReference type="EMBL" id="BCSZ01000025">
    <property type="protein sequence ID" value="GAT02556.1"/>
    <property type="molecule type" value="Genomic_DNA"/>
</dbReference>
<feature type="compositionally biased region" description="Basic and acidic residues" evidence="1">
    <location>
        <begin position="22"/>
        <end position="31"/>
    </location>
</feature>
<dbReference type="Proteomes" id="UP000069705">
    <property type="component" value="Unassembled WGS sequence"/>
</dbReference>
<evidence type="ECO:0000313" key="3">
    <source>
        <dbReference type="Proteomes" id="UP000069705"/>
    </source>
</evidence>
<name>A0A124E4B0_MYCFO</name>
<evidence type="ECO:0000256" key="1">
    <source>
        <dbReference type="SAM" id="MobiDB-lite"/>
    </source>
</evidence>
<accession>A0A124E4B0</accession>
<sequence>MSASAAQNLLDESGRIQRPRPTKRDTERGSGQERVVAAASLYGWSEVDYRDFDILSSERVWTKGNRVFNVRLGEAGQVLAAWAYRGGVEDRAARDRSLVIGAVLDGRNKAGRVVDLIVEASR</sequence>
<feature type="region of interest" description="Disordered" evidence="1">
    <location>
        <begin position="1"/>
        <end position="32"/>
    </location>
</feature>
<gene>
    <name evidence="2" type="ORF">RMCFA_2668</name>
</gene>
<comment type="caution">
    <text evidence="2">The sequence shown here is derived from an EMBL/GenBank/DDBJ whole genome shotgun (WGS) entry which is preliminary data.</text>
</comment>
<protein>
    <submittedName>
        <fullName evidence="2">Uncharacterized protein</fullName>
    </submittedName>
</protein>
<reference evidence="3" key="2">
    <citation type="submission" date="2016-02" db="EMBL/GenBank/DDBJ databases">
        <title>Draft genome sequence of five rapidly growing Mycobacterium species.</title>
        <authorList>
            <person name="Katahira K."/>
            <person name="Gotou Y."/>
            <person name="Iida K."/>
            <person name="Ogura Y."/>
            <person name="Hayashi T."/>
        </authorList>
    </citation>
    <scope>NUCLEOTIDE SEQUENCE [LARGE SCALE GENOMIC DNA]</scope>
    <source>
        <strain evidence="3">JCM6368</strain>
    </source>
</reference>
<proteinExistence type="predicted"/>
<dbReference type="RefSeq" id="WP_131809052.1">
    <property type="nucleotide sequence ID" value="NZ_BCSZ01000025.1"/>
</dbReference>
<dbReference type="AlphaFoldDB" id="A0A124E4B0"/>
<organism evidence="2 3">
    <name type="scientific">Mycolicibacterium fortuitum subsp. acetamidolyticum</name>
    <dbReference type="NCBI Taxonomy" id="144550"/>
    <lineage>
        <taxon>Bacteria</taxon>
        <taxon>Bacillati</taxon>
        <taxon>Actinomycetota</taxon>
        <taxon>Actinomycetes</taxon>
        <taxon>Mycobacteriales</taxon>
        <taxon>Mycobacteriaceae</taxon>
        <taxon>Mycolicibacterium</taxon>
    </lineage>
</organism>